<dbReference type="PANTHER" id="PTHR37937:SF1">
    <property type="entry name" value="CONJUGATIVE TRANSFER: DNA TRANSPORT"/>
    <property type="match status" value="1"/>
</dbReference>
<dbReference type="EMBL" id="JASGBH010000004">
    <property type="protein sequence ID" value="MDI9233709.1"/>
    <property type="molecule type" value="Genomic_DNA"/>
</dbReference>
<feature type="region of interest" description="Disordered" evidence="6">
    <location>
        <begin position="229"/>
        <end position="249"/>
    </location>
</feature>
<dbReference type="GO" id="GO:0003677">
    <property type="term" value="F:DNA binding"/>
    <property type="evidence" value="ECO:0007669"/>
    <property type="project" value="UniProtKB-KW"/>
</dbReference>
<evidence type="ECO:0000256" key="5">
    <source>
        <dbReference type="ARBA" id="ARBA00023136"/>
    </source>
</evidence>
<dbReference type="SUPFAM" id="SSF52540">
    <property type="entry name" value="P-loop containing nucleoside triphosphate hydrolases"/>
    <property type="match status" value="1"/>
</dbReference>
<proteinExistence type="predicted"/>
<evidence type="ECO:0000259" key="7">
    <source>
        <dbReference type="Pfam" id="PF10412"/>
    </source>
</evidence>
<evidence type="ECO:0000256" key="3">
    <source>
        <dbReference type="ARBA" id="ARBA00022692"/>
    </source>
</evidence>
<organism evidence="8 9">
    <name type="scientific">Limnohabitans lacus</name>
    <dbReference type="NCBI Taxonomy" id="3045173"/>
    <lineage>
        <taxon>Bacteria</taxon>
        <taxon>Pseudomonadati</taxon>
        <taxon>Pseudomonadota</taxon>
        <taxon>Betaproteobacteria</taxon>
        <taxon>Burkholderiales</taxon>
        <taxon>Comamonadaceae</taxon>
        <taxon>Limnohabitans</taxon>
    </lineage>
</organism>
<reference evidence="8" key="1">
    <citation type="submission" date="2023-05" db="EMBL/GenBank/DDBJ databases">
        <title>Limnohabitans sp. strain HM2-2 Genome sequencing and assembly.</title>
        <authorList>
            <person name="Jung Y."/>
        </authorList>
    </citation>
    <scope>NUCLEOTIDE SEQUENCE</scope>
    <source>
        <strain evidence="8">HM2-2</strain>
    </source>
</reference>
<gene>
    <name evidence="8" type="ORF">QLQ16_07650</name>
</gene>
<dbReference type="Pfam" id="PF10412">
    <property type="entry name" value="TrwB_AAD_bind"/>
    <property type="match status" value="1"/>
</dbReference>
<evidence type="ECO:0000313" key="8">
    <source>
        <dbReference type="EMBL" id="MDI9233709.1"/>
    </source>
</evidence>
<evidence type="ECO:0000313" key="9">
    <source>
        <dbReference type="Proteomes" id="UP001431902"/>
    </source>
</evidence>
<feature type="compositionally biased region" description="Polar residues" evidence="6">
    <location>
        <begin position="229"/>
        <end position="241"/>
    </location>
</feature>
<dbReference type="Proteomes" id="UP001431902">
    <property type="component" value="Unassembled WGS sequence"/>
</dbReference>
<evidence type="ECO:0000256" key="4">
    <source>
        <dbReference type="ARBA" id="ARBA00022989"/>
    </source>
</evidence>
<dbReference type="InterPro" id="IPR019476">
    <property type="entry name" value="T4SS_TraD_DNA-bd"/>
</dbReference>
<dbReference type="CDD" id="cd01127">
    <property type="entry name" value="TrwB_TraG_TraD_VirD4"/>
    <property type="match status" value="1"/>
</dbReference>
<keyword evidence="4" id="KW-1133">Transmembrane helix</keyword>
<dbReference type="PANTHER" id="PTHR37937">
    <property type="entry name" value="CONJUGATIVE TRANSFER: DNA TRANSPORT"/>
    <property type="match status" value="1"/>
</dbReference>
<comment type="caution">
    <text evidence="8">The sequence shown here is derived from an EMBL/GenBank/DDBJ whole genome shotgun (WGS) entry which is preliminary data.</text>
</comment>
<comment type="subcellular location">
    <subcellularLocation>
        <location evidence="1">Cell membrane</location>
        <topology evidence="1">Multi-pass membrane protein</topology>
    </subcellularLocation>
</comment>
<dbReference type="InterPro" id="IPR027417">
    <property type="entry name" value="P-loop_NTPase"/>
</dbReference>
<dbReference type="Gene3D" id="3.40.50.300">
    <property type="entry name" value="P-loop containing nucleotide triphosphate hydrolases"/>
    <property type="match status" value="1"/>
</dbReference>
<keyword evidence="2" id="KW-1003">Cell membrane</keyword>
<keyword evidence="8" id="KW-0238">DNA-binding</keyword>
<evidence type="ECO:0000256" key="1">
    <source>
        <dbReference type="ARBA" id="ARBA00004651"/>
    </source>
</evidence>
<keyword evidence="5" id="KW-0472">Membrane</keyword>
<accession>A0ABT6X6F2</accession>
<feature type="domain" description="Type IV secretion system coupling protein TraD DNA-binding" evidence="7">
    <location>
        <begin position="24"/>
        <end position="120"/>
    </location>
</feature>
<dbReference type="RefSeq" id="WP_283224100.1">
    <property type="nucleotide sequence ID" value="NZ_JASGBH010000004.1"/>
</dbReference>
<evidence type="ECO:0000256" key="6">
    <source>
        <dbReference type="SAM" id="MobiDB-lite"/>
    </source>
</evidence>
<keyword evidence="9" id="KW-1185">Reference proteome</keyword>
<sequence>MSRRVVVDWGLNVVPFDPQTRRRKLLAFGRSKGARVVLLAQDLAQLRHIYGSDETKALISMVGTIIIGRTQGGETADTLAKQVIGTREVERRNITHQGNGASSAGWQRDELLVVHPSELQTELGKRGDHINALVVGLGDYVLNLPWHFVAPAPSRPPMVWRDCFQGKAKPLKTVATVEQLTQTNTQAQAAQQEAGELPESVEHSITHALPPEIGLIFEALKVGDLLSNKGSTPTANATHNGQRYKPAGL</sequence>
<protein>
    <submittedName>
        <fullName evidence="8">Type IV secretion system DNA-binding domain-containing protein</fullName>
    </submittedName>
</protein>
<dbReference type="InterPro" id="IPR051539">
    <property type="entry name" value="T4SS-coupling_protein"/>
</dbReference>
<keyword evidence="3" id="KW-0812">Transmembrane</keyword>
<evidence type="ECO:0000256" key="2">
    <source>
        <dbReference type="ARBA" id="ARBA00022475"/>
    </source>
</evidence>
<name>A0ABT6X6F2_9BURK</name>